<dbReference type="EMBL" id="JYDH01002970">
    <property type="protein sequence ID" value="KRY06827.1"/>
    <property type="molecule type" value="Genomic_DNA"/>
</dbReference>
<proteinExistence type="predicted"/>
<protein>
    <submittedName>
        <fullName evidence="1">Uncharacterized protein</fullName>
    </submittedName>
</protein>
<dbReference type="OrthoDB" id="5918992at2759"/>
<dbReference type="AlphaFoldDB" id="A0A0V0Z351"/>
<evidence type="ECO:0000313" key="1">
    <source>
        <dbReference type="EMBL" id="KRY06827.1"/>
    </source>
</evidence>
<organism evidence="1 2">
    <name type="scientific">Trichinella spiralis</name>
    <name type="common">Trichina worm</name>
    <dbReference type="NCBI Taxonomy" id="6334"/>
    <lineage>
        <taxon>Eukaryota</taxon>
        <taxon>Metazoa</taxon>
        <taxon>Ecdysozoa</taxon>
        <taxon>Nematoda</taxon>
        <taxon>Enoplea</taxon>
        <taxon>Dorylaimia</taxon>
        <taxon>Trichinellida</taxon>
        <taxon>Trichinellidae</taxon>
        <taxon>Trichinella</taxon>
    </lineage>
</organism>
<gene>
    <name evidence="1" type="ORF">T01_7544</name>
</gene>
<evidence type="ECO:0000313" key="2">
    <source>
        <dbReference type="Proteomes" id="UP000054776"/>
    </source>
</evidence>
<accession>A0A0V0Z351</accession>
<name>A0A0V0Z351_TRISP</name>
<sequence>MEAIHHLINFHYLEEEPHLDQVLLRITQYLDYLFQNKTVANILHLMH</sequence>
<keyword evidence="2" id="KW-1185">Reference proteome</keyword>
<dbReference type="InParanoid" id="A0A0V0Z351"/>
<reference evidence="1 2" key="1">
    <citation type="submission" date="2015-01" db="EMBL/GenBank/DDBJ databases">
        <title>Evolution of Trichinella species and genotypes.</title>
        <authorList>
            <person name="Korhonen P.K."/>
            <person name="Edoardo P."/>
            <person name="Giuseppe L.R."/>
            <person name="Gasser R.B."/>
        </authorList>
    </citation>
    <scope>NUCLEOTIDE SEQUENCE [LARGE SCALE GENOMIC DNA]</scope>
    <source>
        <strain evidence="1">ISS3</strain>
    </source>
</reference>
<dbReference type="Proteomes" id="UP000054776">
    <property type="component" value="Unassembled WGS sequence"/>
</dbReference>
<comment type="caution">
    <text evidence="1">The sequence shown here is derived from an EMBL/GenBank/DDBJ whole genome shotgun (WGS) entry which is preliminary data.</text>
</comment>